<evidence type="ECO:0000259" key="1">
    <source>
        <dbReference type="Pfam" id="PF17989"/>
    </source>
</evidence>
<feature type="domain" description="Actin homologue MreB-like C-terminal" evidence="2">
    <location>
        <begin position="217"/>
        <end position="338"/>
    </location>
</feature>
<dbReference type="Pfam" id="PF21522">
    <property type="entry name" value="MreB-like_C"/>
    <property type="match status" value="1"/>
</dbReference>
<dbReference type="InterPro" id="IPR040607">
    <property type="entry name" value="ALP_N"/>
</dbReference>
<accession>A0A0U3IJ28</accession>
<dbReference type="AlphaFoldDB" id="A0A0U3IJ28"/>
<reference evidence="3" key="1">
    <citation type="submission" date="2015-10" db="EMBL/GenBank/DDBJ databases">
        <authorList>
            <person name="Bueno M.F.C."/>
            <person name="Francisco G.R."/>
            <person name="Doi Y."/>
            <person name="Garcia D.O."/>
        </authorList>
    </citation>
    <scope>NUCLEOTIDE SEQUENCE</scope>
    <source>
        <strain evidence="3">Kp2964</strain>
        <plasmid evidence="3">2964TF</plasmid>
    </source>
</reference>
<name>A0A0U3IJ28_KLEPN</name>
<keyword evidence="3" id="KW-0614">Plasmid</keyword>
<dbReference type="Gene3D" id="3.30.420.40">
    <property type="match status" value="2"/>
</dbReference>
<dbReference type="EMBL" id="KT935446">
    <property type="protein sequence ID" value="ALU64968.1"/>
    <property type="molecule type" value="Genomic_DNA"/>
</dbReference>
<proteinExistence type="predicted"/>
<gene>
    <name evidence="3" type="primary">stbA</name>
</gene>
<dbReference type="SUPFAM" id="SSF53067">
    <property type="entry name" value="Actin-like ATPase domain"/>
    <property type="match status" value="2"/>
</dbReference>
<protein>
    <submittedName>
        <fullName evidence="3">StbA</fullName>
    </submittedName>
</protein>
<feature type="domain" description="Actin-like protein N-terminal" evidence="1">
    <location>
        <begin position="45"/>
        <end position="192"/>
    </location>
</feature>
<dbReference type="Pfam" id="PF17989">
    <property type="entry name" value="ALP_N"/>
    <property type="match status" value="1"/>
</dbReference>
<reference evidence="3" key="2">
    <citation type="journal article" date="2016" name="Antimicrob. Agents Chemother.">
        <title>Complete Sequences of Multidrug Resistance Plasmids Bearing rmtD1 and rmtD2 16S rRNA Methyltransferase Genes.</title>
        <authorList>
            <person name="Bueno M.F."/>
            <person name="Francisco G.R."/>
            <person name="de Oliveira Garcia D."/>
            <person name="Doi Y."/>
        </authorList>
    </citation>
    <scope>NUCLEOTIDE SEQUENCE</scope>
    <source>
        <strain evidence="3">Kp2964</strain>
        <plasmid evidence="3">2964TF</plasmid>
    </source>
</reference>
<sequence length="365" mass="39796">MPLLGNYTGHLSPLLALFSIQHAASNQKAIKKQSLEDFMSQFVLGLDIGYSNLKMAMGHKGEEARTVVMPVGAGPLELMPQQLTGGAGASIQVVIDGEKWVAGVEPDRLQGWERELHGDYPSTNPYKALFYAALLMSEQKEIDVLVTGLPVSQYMEVERREALKARLEGEHQITPKRSVAVKSVVVVPQPAGAYMDVVSSTKDEDLLEIIQGGKTVVIDPGFFSVDWVALEEGEVRYHSSGTSLKAMSVLLQETDRLIQEDHGGAPGIEKIEKAIRAGKAEIFLYGEKVSIKDYFKKASTKVAQNALIPMRKSMREDGMDADVVLLAGGGAEAYQDAAKELFPKSRIVLPNESVASNARGFWFCG</sequence>
<dbReference type="InterPro" id="IPR049067">
    <property type="entry name" value="MreB-like_C"/>
</dbReference>
<dbReference type="InterPro" id="IPR043129">
    <property type="entry name" value="ATPase_NBD"/>
</dbReference>
<evidence type="ECO:0000259" key="2">
    <source>
        <dbReference type="Pfam" id="PF21522"/>
    </source>
</evidence>
<evidence type="ECO:0000313" key="3">
    <source>
        <dbReference type="EMBL" id="ALU64968.1"/>
    </source>
</evidence>
<geneLocation type="plasmid" evidence="3">
    <name>2964TF</name>
</geneLocation>
<organism evidence="3">
    <name type="scientific">Klebsiella pneumoniae</name>
    <dbReference type="NCBI Taxonomy" id="573"/>
    <lineage>
        <taxon>Bacteria</taxon>
        <taxon>Pseudomonadati</taxon>
        <taxon>Pseudomonadota</taxon>
        <taxon>Gammaproteobacteria</taxon>
        <taxon>Enterobacterales</taxon>
        <taxon>Enterobacteriaceae</taxon>
        <taxon>Klebsiella/Raoultella group</taxon>
        <taxon>Klebsiella</taxon>
        <taxon>Klebsiella pneumoniae complex</taxon>
    </lineage>
</organism>